<protein>
    <recommendedName>
        <fullName evidence="3">KaiC-like domain-containing protein</fullName>
    </recommendedName>
</protein>
<accession>A0A0U5HYH5</accession>
<proteinExistence type="predicted"/>
<dbReference type="Pfam" id="PF24336">
    <property type="entry name" value="DUF7504"/>
    <property type="match status" value="1"/>
</dbReference>
<name>A0A0U5HYH5_9EURY</name>
<reference evidence="2" key="1">
    <citation type="journal article" date="2016" name="Environ. Microbiol.">
        <title>The complete genome of a viable archaeum isolated from 123-million-year-old rock salt.</title>
        <authorList>
            <person name="Jaakkola S.T."/>
            <person name="Pfeiffer F."/>
            <person name="Ravantti J.J."/>
            <person name="Guo Q."/>
            <person name="Liu Y."/>
            <person name="Chen X."/>
            <person name="Ma H."/>
            <person name="Yang C."/>
            <person name="Oksanen H.M."/>
            <person name="Bamford D.H."/>
        </authorList>
    </citation>
    <scope>NUCLEOTIDE SEQUENCE</scope>
    <source>
        <strain evidence="2">JI20-1</strain>
        <plasmid evidence="2">Plasmid pSTJ001</plasmid>
    </source>
</reference>
<dbReference type="AlphaFoldDB" id="A0A0U5HYH5"/>
<evidence type="ECO:0000313" key="1">
    <source>
        <dbReference type="EMBL" id="CQH64093.1"/>
    </source>
</evidence>
<gene>
    <name evidence="1" type="ORF">HHUB_4275</name>
</gene>
<dbReference type="OrthoDB" id="204717at2157"/>
<geneLocation type="plasmid" evidence="2">
    <name>pSTJ001</name>
</geneLocation>
<evidence type="ECO:0000313" key="2">
    <source>
        <dbReference type="Proteomes" id="UP000066737"/>
    </source>
</evidence>
<evidence type="ECO:0008006" key="3">
    <source>
        <dbReference type="Google" id="ProtNLM"/>
    </source>
</evidence>
<dbReference type="RefSeq" id="WP_059058710.1">
    <property type="nucleotide sequence ID" value="NZ_LN831303.1"/>
</dbReference>
<sequence length="215" mass="23069">MDSSCAHTDDGYGSQFPAIFETGATVLVATAGSPADYDIDLEALATFGTGLDTAIVVTTATPATETIEAFAARTGVSERPALKLVDATGTRPAYGAPYDEIPILSTTGPDDLERLLVALADLTESSVRSPARRHLVVRSLSLLLEANPVKRITTVLERIRAYRSSSGLCLFGFDYTNYDEATLAALSEHVDGVLWVRERAADQPAFEYEPTTHQL</sequence>
<dbReference type="GeneID" id="26660580"/>
<dbReference type="KEGG" id="hhb:Hhub_4275"/>
<dbReference type="InterPro" id="IPR055927">
    <property type="entry name" value="DUF7504"/>
</dbReference>
<keyword evidence="2" id="KW-1185">Reference proteome</keyword>
<dbReference type="EMBL" id="LN831303">
    <property type="protein sequence ID" value="CQH64093.1"/>
    <property type="molecule type" value="Genomic_DNA"/>
</dbReference>
<dbReference type="Proteomes" id="UP000066737">
    <property type="component" value="Plasmid pSTJ001"/>
</dbReference>
<organism evidence="1 2">
    <name type="scientific">Halobacterium hubeiense</name>
    <dbReference type="NCBI Taxonomy" id="1407499"/>
    <lineage>
        <taxon>Archaea</taxon>
        <taxon>Methanobacteriati</taxon>
        <taxon>Methanobacteriota</taxon>
        <taxon>Stenosarchaea group</taxon>
        <taxon>Halobacteria</taxon>
        <taxon>Halobacteriales</taxon>
        <taxon>Halobacteriaceae</taxon>
        <taxon>Halobacterium</taxon>
    </lineage>
</organism>